<reference evidence="1" key="1">
    <citation type="submission" date="2014-09" db="EMBL/GenBank/DDBJ databases">
        <authorList>
            <person name="Magalhaes I.L.F."/>
            <person name="Oliveira U."/>
            <person name="Santos F.R."/>
            <person name="Vidigal T.H.D.A."/>
            <person name="Brescovit A.D."/>
            <person name="Santos A.J."/>
        </authorList>
    </citation>
    <scope>NUCLEOTIDE SEQUENCE</scope>
    <source>
        <tissue evidence="1">Shoot tissue taken approximately 20 cm above the soil surface</tissue>
    </source>
</reference>
<organism evidence="1">
    <name type="scientific">Arundo donax</name>
    <name type="common">Giant reed</name>
    <name type="synonym">Donax arundinaceus</name>
    <dbReference type="NCBI Taxonomy" id="35708"/>
    <lineage>
        <taxon>Eukaryota</taxon>
        <taxon>Viridiplantae</taxon>
        <taxon>Streptophyta</taxon>
        <taxon>Embryophyta</taxon>
        <taxon>Tracheophyta</taxon>
        <taxon>Spermatophyta</taxon>
        <taxon>Magnoliopsida</taxon>
        <taxon>Liliopsida</taxon>
        <taxon>Poales</taxon>
        <taxon>Poaceae</taxon>
        <taxon>PACMAD clade</taxon>
        <taxon>Arundinoideae</taxon>
        <taxon>Arundineae</taxon>
        <taxon>Arundo</taxon>
    </lineage>
</organism>
<proteinExistence type="predicted"/>
<accession>A0A0A8ZEI8</accession>
<name>A0A0A8ZEI8_ARUDO</name>
<sequence>MADEMLRVVIVDILQTTLLRKDQIIFDAFSPCSLNNWPFMIVDALLFSVP</sequence>
<dbReference type="EMBL" id="GBRH01264598">
    <property type="protein sequence ID" value="JAD33297.1"/>
    <property type="molecule type" value="Transcribed_RNA"/>
</dbReference>
<evidence type="ECO:0000313" key="1">
    <source>
        <dbReference type="EMBL" id="JAD33297.1"/>
    </source>
</evidence>
<dbReference type="AlphaFoldDB" id="A0A0A8ZEI8"/>
<reference evidence="1" key="2">
    <citation type="journal article" date="2015" name="Data Brief">
        <title>Shoot transcriptome of the giant reed, Arundo donax.</title>
        <authorList>
            <person name="Barrero R.A."/>
            <person name="Guerrero F.D."/>
            <person name="Moolhuijzen P."/>
            <person name="Goolsby J.A."/>
            <person name="Tidwell J."/>
            <person name="Bellgard S.E."/>
            <person name="Bellgard M.I."/>
        </authorList>
    </citation>
    <scope>NUCLEOTIDE SEQUENCE</scope>
    <source>
        <tissue evidence="1">Shoot tissue taken approximately 20 cm above the soil surface</tissue>
    </source>
</reference>
<protein>
    <submittedName>
        <fullName evidence="1">Uncharacterized protein</fullName>
    </submittedName>
</protein>